<keyword evidence="3" id="KW-1185">Reference proteome</keyword>
<name>A0A8H6IDN7_9AGAR</name>
<evidence type="ECO:0000313" key="2">
    <source>
        <dbReference type="EMBL" id="KAF6763573.1"/>
    </source>
</evidence>
<organism evidence="2 3">
    <name type="scientific">Ephemerocybe angulata</name>
    <dbReference type="NCBI Taxonomy" id="980116"/>
    <lineage>
        <taxon>Eukaryota</taxon>
        <taxon>Fungi</taxon>
        <taxon>Dikarya</taxon>
        <taxon>Basidiomycota</taxon>
        <taxon>Agaricomycotina</taxon>
        <taxon>Agaricomycetes</taxon>
        <taxon>Agaricomycetidae</taxon>
        <taxon>Agaricales</taxon>
        <taxon>Agaricineae</taxon>
        <taxon>Psathyrellaceae</taxon>
        <taxon>Ephemerocybe</taxon>
    </lineage>
</organism>
<sequence length="173" mass="18985">MSRIGSPDGSSCPPFLPPRHRSRYRARIHHYPQTINVGTGESEQEMTGITRGSARKPGKLTARPIRKVPGARREVVFVRVPRRRVDRHKPARPSTVDSLGLASRRNRYVAVIVSSDYSGASENLESRVEALNGWLSRGEHRAGAHGMAAPSSERLWTVGGTDGRGVRTGDDVV</sequence>
<protein>
    <submittedName>
        <fullName evidence="2">Uncharacterized protein</fullName>
    </submittedName>
</protein>
<dbReference type="Proteomes" id="UP000521943">
    <property type="component" value="Unassembled WGS sequence"/>
</dbReference>
<reference evidence="2 3" key="1">
    <citation type="submission" date="2020-07" db="EMBL/GenBank/DDBJ databases">
        <title>Comparative genomics of pyrophilous fungi reveals a link between fire events and developmental genes.</title>
        <authorList>
            <consortium name="DOE Joint Genome Institute"/>
            <person name="Steindorff A.S."/>
            <person name="Carver A."/>
            <person name="Calhoun S."/>
            <person name="Stillman K."/>
            <person name="Liu H."/>
            <person name="Lipzen A."/>
            <person name="Pangilinan J."/>
            <person name="Labutti K."/>
            <person name="Bruns T.D."/>
            <person name="Grigoriev I.V."/>
        </authorList>
    </citation>
    <scope>NUCLEOTIDE SEQUENCE [LARGE SCALE GENOMIC DNA]</scope>
    <source>
        <strain evidence="2 3">CBS 144469</strain>
    </source>
</reference>
<proteinExistence type="predicted"/>
<dbReference type="AlphaFoldDB" id="A0A8H6IDN7"/>
<feature type="region of interest" description="Disordered" evidence="1">
    <location>
        <begin position="143"/>
        <end position="173"/>
    </location>
</feature>
<evidence type="ECO:0000313" key="3">
    <source>
        <dbReference type="Proteomes" id="UP000521943"/>
    </source>
</evidence>
<gene>
    <name evidence="2" type="ORF">DFP72DRAFT_478688</name>
</gene>
<feature type="compositionally biased region" description="Basic and acidic residues" evidence="1">
    <location>
        <begin position="164"/>
        <end position="173"/>
    </location>
</feature>
<evidence type="ECO:0000256" key="1">
    <source>
        <dbReference type="SAM" id="MobiDB-lite"/>
    </source>
</evidence>
<comment type="caution">
    <text evidence="2">The sequence shown here is derived from an EMBL/GenBank/DDBJ whole genome shotgun (WGS) entry which is preliminary data.</text>
</comment>
<accession>A0A8H6IDN7</accession>
<dbReference type="EMBL" id="JACGCI010000005">
    <property type="protein sequence ID" value="KAF6763573.1"/>
    <property type="molecule type" value="Genomic_DNA"/>
</dbReference>